<dbReference type="PROSITE" id="PS50043">
    <property type="entry name" value="HTH_LUXR_2"/>
    <property type="match status" value="1"/>
</dbReference>
<name>A0ABQ3XP43_9ACTN</name>
<dbReference type="InterPro" id="IPR000792">
    <property type="entry name" value="Tscrpt_reg_LuxR_C"/>
</dbReference>
<evidence type="ECO:0000313" key="3">
    <source>
        <dbReference type="Proteomes" id="UP000612282"/>
    </source>
</evidence>
<dbReference type="Pfam" id="PF00196">
    <property type="entry name" value="GerE"/>
    <property type="match status" value="1"/>
</dbReference>
<proteinExistence type="predicted"/>
<evidence type="ECO:0000259" key="1">
    <source>
        <dbReference type="PROSITE" id="PS50043"/>
    </source>
</evidence>
<protein>
    <recommendedName>
        <fullName evidence="1">HTH luxR-type domain-containing protein</fullName>
    </recommendedName>
</protein>
<feature type="domain" description="HTH luxR-type" evidence="1">
    <location>
        <begin position="1"/>
        <end position="65"/>
    </location>
</feature>
<dbReference type="PANTHER" id="PTHR47691:SF3">
    <property type="entry name" value="HTH-TYPE TRANSCRIPTIONAL REGULATOR RV0890C-RELATED"/>
    <property type="match status" value="1"/>
</dbReference>
<dbReference type="PANTHER" id="PTHR47691">
    <property type="entry name" value="REGULATOR-RELATED"/>
    <property type="match status" value="1"/>
</dbReference>
<evidence type="ECO:0000313" key="2">
    <source>
        <dbReference type="EMBL" id="GID60279.1"/>
    </source>
</evidence>
<dbReference type="PRINTS" id="PR00364">
    <property type="entry name" value="DISEASERSIST"/>
</dbReference>
<organism evidence="2 3">
    <name type="scientific">Actinoplanes couchii</name>
    <dbReference type="NCBI Taxonomy" id="403638"/>
    <lineage>
        <taxon>Bacteria</taxon>
        <taxon>Bacillati</taxon>
        <taxon>Actinomycetota</taxon>
        <taxon>Actinomycetes</taxon>
        <taxon>Micromonosporales</taxon>
        <taxon>Micromonosporaceae</taxon>
        <taxon>Actinoplanes</taxon>
    </lineage>
</organism>
<dbReference type="Pfam" id="PF13401">
    <property type="entry name" value="AAA_22"/>
    <property type="match status" value="1"/>
</dbReference>
<dbReference type="RefSeq" id="WP_203807144.1">
    <property type="nucleotide sequence ID" value="NZ_BAAAQE010000105.1"/>
</dbReference>
<dbReference type="InterPro" id="IPR016032">
    <property type="entry name" value="Sig_transdc_resp-reg_C-effctor"/>
</dbReference>
<dbReference type="Gene3D" id="1.10.10.10">
    <property type="entry name" value="Winged helix-like DNA-binding domain superfamily/Winged helix DNA-binding domain"/>
    <property type="match status" value="1"/>
</dbReference>
<dbReference type="InterPro" id="IPR036388">
    <property type="entry name" value="WH-like_DNA-bd_sf"/>
</dbReference>
<accession>A0ABQ3XP43</accession>
<dbReference type="CDD" id="cd06170">
    <property type="entry name" value="LuxR_C_like"/>
    <property type="match status" value="1"/>
</dbReference>
<sequence length="461" mass="47912">MTGVAGVSARESEVLAGVGAHLTNAEIAARLGISIRTVESHVSALLRKAGAVDRRALAAMAATGITAPPPATVLPSALTPLIGRTAERAALIAALDEHRQVTVVGPGGIGKTRLALAAAAELLGRPAEDVTYVDLVPVTDTEMVASAVAEALGGREHAGRSATDTVVARLGGRAALLVLDNCEHLSDGVVALVERLLTNCPGVRVLTVGRARLLTPYEWVFPVSGMSDGDAAELFRARAEASGAAGLVTDVQRVTAICRRLDGMPLAIELAAARLPALGLDGLEAGLADRMRLLAGGRPAEHRHRSLASAVDWSYALLSGAQRMVLRRVSVFATPFTAPDAAGLLDGWPPAGPDGIAAVLATLTEQSLLTVTPDPAGTRYRALETIRQYGADRLAEAGELAEAHARHLRWCLVLAGTFSELLDTADWPARFDRAADELRAALSQVVAGAEPSEAGWQLSFG</sequence>
<dbReference type="SMART" id="SM00421">
    <property type="entry name" value="HTH_LUXR"/>
    <property type="match status" value="1"/>
</dbReference>
<dbReference type="PRINTS" id="PR00038">
    <property type="entry name" value="HTHLUXR"/>
</dbReference>
<dbReference type="Gene3D" id="3.40.50.300">
    <property type="entry name" value="P-loop containing nucleotide triphosphate hydrolases"/>
    <property type="match status" value="1"/>
</dbReference>
<dbReference type="EMBL" id="BOMG01000105">
    <property type="protein sequence ID" value="GID60279.1"/>
    <property type="molecule type" value="Genomic_DNA"/>
</dbReference>
<gene>
    <name evidence="2" type="ORF">Aco03nite_086830</name>
</gene>
<dbReference type="SUPFAM" id="SSF46894">
    <property type="entry name" value="C-terminal effector domain of the bipartite response regulators"/>
    <property type="match status" value="1"/>
</dbReference>
<reference evidence="2 3" key="1">
    <citation type="submission" date="2021-01" db="EMBL/GenBank/DDBJ databases">
        <title>Whole genome shotgun sequence of Actinoplanes couchii NBRC 106145.</title>
        <authorList>
            <person name="Komaki H."/>
            <person name="Tamura T."/>
        </authorList>
    </citation>
    <scope>NUCLEOTIDE SEQUENCE [LARGE SCALE GENOMIC DNA]</scope>
    <source>
        <strain evidence="2 3">NBRC 106145</strain>
    </source>
</reference>
<dbReference type="Proteomes" id="UP000612282">
    <property type="component" value="Unassembled WGS sequence"/>
</dbReference>
<dbReference type="InterPro" id="IPR049945">
    <property type="entry name" value="AAA_22"/>
</dbReference>
<keyword evidence="3" id="KW-1185">Reference proteome</keyword>
<dbReference type="SUPFAM" id="SSF52540">
    <property type="entry name" value="P-loop containing nucleoside triphosphate hydrolases"/>
    <property type="match status" value="1"/>
</dbReference>
<comment type="caution">
    <text evidence="2">The sequence shown here is derived from an EMBL/GenBank/DDBJ whole genome shotgun (WGS) entry which is preliminary data.</text>
</comment>
<dbReference type="InterPro" id="IPR027417">
    <property type="entry name" value="P-loop_NTPase"/>
</dbReference>